<evidence type="ECO:0000313" key="2">
    <source>
        <dbReference type="Proteomes" id="UP000562929"/>
    </source>
</evidence>
<proteinExistence type="predicted"/>
<reference evidence="1 2" key="1">
    <citation type="journal article" date="2020" name="G3 (Bethesda)">
        <title>Genetic Underpinnings of Host Manipulation by Ophiocordyceps as Revealed by Comparative Transcriptomics.</title>
        <authorList>
            <person name="Will I."/>
            <person name="Das B."/>
            <person name="Trinh T."/>
            <person name="Brachmann A."/>
            <person name="Ohm R.A."/>
            <person name="de Bekker C."/>
        </authorList>
    </citation>
    <scope>NUCLEOTIDE SEQUENCE [LARGE SCALE GENOMIC DNA]</scope>
    <source>
        <strain evidence="1 2">EC05</strain>
    </source>
</reference>
<protein>
    <submittedName>
        <fullName evidence="1">Uncharacterized protein</fullName>
    </submittedName>
</protein>
<dbReference type="AlphaFoldDB" id="A0A8H4Q0L2"/>
<gene>
    <name evidence="1" type="ORF">GQ602_006934</name>
</gene>
<organism evidence="1 2">
    <name type="scientific">Ophiocordyceps camponoti-floridani</name>
    <dbReference type="NCBI Taxonomy" id="2030778"/>
    <lineage>
        <taxon>Eukaryota</taxon>
        <taxon>Fungi</taxon>
        <taxon>Dikarya</taxon>
        <taxon>Ascomycota</taxon>
        <taxon>Pezizomycotina</taxon>
        <taxon>Sordariomycetes</taxon>
        <taxon>Hypocreomycetidae</taxon>
        <taxon>Hypocreales</taxon>
        <taxon>Ophiocordycipitaceae</taxon>
        <taxon>Ophiocordyceps</taxon>
    </lineage>
</organism>
<sequence>MYWCTLNDLAHEDRTQIYTSHDRDLVPCFSTPSRFRGSLTGSTPSVLVEENAVSQKAALIHRFEPSPRPRNVLGRPPR</sequence>
<name>A0A8H4Q0L2_9HYPO</name>
<comment type="caution">
    <text evidence="1">The sequence shown here is derived from an EMBL/GenBank/DDBJ whole genome shotgun (WGS) entry which is preliminary data.</text>
</comment>
<dbReference type="EMBL" id="JAACLJ010000009">
    <property type="protein sequence ID" value="KAF4580797.1"/>
    <property type="molecule type" value="Genomic_DNA"/>
</dbReference>
<evidence type="ECO:0000313" key="1">
    <source>
        <dbReference type="EMBL" id="KAF4580797.1"/>
    </source>
</evidence>
<dbReference type="Proteomes" id="UP000562929">
    <property type="component" value="Unassembled WGS sequence"/>
</dbReference>
<accession>A0A8H4Q0L2</accession>
<keyword evidence="2" id="KW-1185">Reference proteome</keyword>